<protein>
    <submittedName>
        <fullName evidence="1">Uncharacterized protein</fullName>
    </submittedName>
</protein>
<dbReference type="OrthoDB" id="5148499at2"/>
<accession>A0A316TGW9</accession>
<dbReference type="RefSeq" id="WP_109693839.1">
    <property type="nucleotide sequence ID" value="NZ_QGDD01000004.1"/>
</dbReference>
<organism evidence="1 2">
    <name type="scientific">Nocardioides silvaticus</name>
    <dbReference type="NCBI Taxonomy" id="2201891"/>
    <lineage>
        <taxon>Bacteria</taxon>
        <taxon>Bacillati</taxon>
        <taxon>Actinomycetota</taxon>
        <taxon>Actinomycetes</taxon>
        <taxon>Propionibacteriales</taxon>
        <taxon>Nocardioidaceae</taxon>
        <taxon>Nocardioides</taxon>
    </lineage>
</organism>
<name>A0A316TGW9_9ACTN</name>
<proteinExistence type="predicted"/>
<dbReference type="EMBL" id="QGDD01000004">
    <property type="protein sequence ID" value="PWN03038.1"/>
    <property type="molecule type" value="Genomic_DNA"/>
</dbReference>
<evidence type="ECO:0000313" key="1">
    <source>
        <dbReference type="EMBL" id="PWN03038.1"/>
    </source>
</evidence>
<reference evidence="1 2" key="1">
    <citation type="submission" date="2018-05" db="EMBL/GenBank/DDBJ databases">
        <title>Nocardioides silvaticus genome.</title>
        <authorList>
            <person name="Li C."/>
            <person name="Wang G."/>
        </authorList>
    </citation>
    <scope>NUCLEOTIDE SEQUENCE [LARGE SCALE GENOMIC DNA]</scope>
    <source>
        <strain evidence="1 2">CCTCC AB 2018079</strain>
    </source>
</reference>
<dbReference type="AlphaFoldDB" id="A0A316TGW9"/>
<sequence>MFEFAIQSPLRIRLRVGRWHLRTWRYPVMRLPRGYREPEEIYTVEWLDGEGRSLGQAGGFFSLQAAEACLSELAAGAGSGELFINTIVVHDRLEDWRWDR</sequence>
<keyword evidence="2" id="KW-1185">Reference proteome</keyword>
<dbReference type="Proteomes" id="UP000245507">
    <property type="component" value="Unassembled WGS sequence"/>
</dbReference>
<comment type="caution">
    <text evidence="1">The sequence shown here is derived from an EMBL/GenBank/DDBJ whole genome shotgun (WGS) entry which is preliminary data.</text>
</comment>
<gene>
    <name evidence="1" type="ORF">DJ010_11765</name>
</gene>
<evidence type="ECO:0000313" key="2">
    <source>
        <dbReference type="Proteomes" id="UP000245507"/>
    </source>
</evidence>